<evidence type="ECO:0000256" key="1">
    <source>
        <dbReference type="SAM" id="MobiDB-lite"/>
    </source>
</evidence>
<dbReference type="AlphaFoldDB" id="A0A151H5U7"/>
<feature type="compositionally biased region" description="Basic and acidic residues" evidence="1">
    <location>
        <begin position="56"/>
        <end position="82"/>
    </location>
</feature>
<dbReference type="VEuPathDB" id="ToxoDB:TGPRC2_265770C"/>
<name>A0A151H5U7_TOXGO</name>
<dbReference type="Proteomes" id="UP000075225">
    <property type="component" value="Unassembled WGS sequence"/>
</dbReference>
<feature type="compositionally biased region" description="Low complexity" evidence="1">
    <location>
        <begin position="45"/>
        <end position="54"/>
    </location>
</feature>
<proteinExistence type="predicted"/>
<feature type="non-terminal residue" evidence="2">
    <location>
        <position position="1"/>
    </location>
</feature>
<gene>
    <name evidence="2" type="ORF">TGPRC2_265770C</name>
</gene>
<feature type="non-terminal residue" evidence="2">
    <location>
        <position position="82"/>
    </location>
</feature>
<comment type="caution">
    <text evidence="2">The sequence shown here is derived from an EMBL/GenBank/DDBJ whole genome shotgun (WGS) entry which is preliminary data.</text>
</comment>
<sequence length="82" mass="9285">KTRELAQARSLLSPLGLDLRDYRFRENLQLRLAALPQDKEEKIPADNAAADPPNCQEKEKRQEGEEGKDISGEARTPEALRE</sequence>
<accession>A0A151H5U7</accession>
<evidence type="ECO:0000313" key="3">
    <source>
        <dbReference type="Proteomes" id="UP000075225"/>
    </source>
</evidence>
<dbReference type="EMBL" id="AHZP02002197">
    <property type="protein sequence ID" value="KYK64698.1"/>
    <property type="molecule type" value="Genomic_DNA"/>
</dbReference>
<reference evidence="3" key="1">
    <citation type="submission" date="2016-03" db="EMBL/GenBank/DDBJ databases">
        <authorList>
            <person name="Sibley D."/>
            <person name="Venepally P."/>
            <person name="Karamycheva S."/>
            <person name="Hadjithomas M."/>
            <person name="Khan A."/>
            <person name="Brunk B."/>
            <person name="Roos D."/>
            <person name="Caler E."/>
            <person name="Lorenzi H."/>
        </authorList>
    </citation>
    <scope>NUCLEOTIDE SEQUENCE [LARGE SCALE GENOMIC DNA]</scope>
    <source>
        <strain evidence="3">TgCatPRC2</strain>
    </source>
</reference>
<protein>
    <submittedName>
        <fullName evidence="2">Uncharacterized protein</fullName>
    </submittedName>
</protein>
<evidence type="ECO:0000313" key="2">
    <source>
        <dbReference type="EMBL" id="KYK64698.1"/>
    </source>
</evidence>
<feature type="region of interest" description="Disordered" evidence="1">
    <location>
        <begin position="34"/>
        <end position="82"/>
    </location>
</feature>
<organism evidence="2 3">
    <name type="scientific">Toxoplasma gondii TgCatPRC2</name>
    <dbReference type="NCBI Taxonomy" id="1130821"/>
    <lineage>
        <taxon>Eukaryota</taxon>
        <taxon>Sar</taxon>
        <taxon>Alveolata</taxon>
        <taxon>Apicomplexa</taxon>
        <taxon>Conoidasida</taxon>
        <taxon>Coccidia</taxon>
        <taxon>Eucoccidiorida</taxon>
        <taxon>Eimeriorina</taxon>
        <taxon>Sarcocystidae</taxon>
        <taxon>Toxoplasma</taxon>
    </lineage>
</organism>